<evidence type="ECO:0000256" key="3">
    <source>
        <dbReference type="ARBA" id="ARBA00022989"/>
    </source>
</evidence>
<gene>
    <name evidence="6" type="ORF">BDEG_23794</name>
</gene>
<evidence type="ECO:0000256" key="2">
    <source>
        <dbReference type="ARBA" id="ARBA00022692"/>
    </source>
</evidence>
<proteinExistence type="predicted"/>
<evidence type="ECO:0000256" key="5">
    <source>
        <dbReference type="SAM" id="Phobius"/>
    </source>
</evidence>
<dbReference type="InterPro" id="IPR007273">
    <property type="entry name" value="SCAMP"/>
</dbReference>
<feature type="transmembrane region" description="Helical" evidence="5">
    <location>
        <begin position="142"/>
        <end position="165"/>
    </location>
</feature>
<feature type="transmembrane region" description="Helical" evidence="5">
    <location>
        <begin position="177"/>
        <end position="204"/>
    </location>
</feature>
<evidence type="ECO:0008006" key="8">
    <source>
        <dbReference type="Google" id="ProtNLM"/>
    </source>
</evidence>
<comment type="subcellular location">
    <subcellularLocation>
        <location evidence="1">Membrane</location>
        <topology evidence="1">Multi-pass membrane protein</topology>
    </subcellularLocation>
</comment>
<keyword evidence="3 5" id="KW-1133">Transmembrane helix</keyword>
<dbReference type="AlphaFoldDB" id="A0A177WK14"/>
<name>A0A177WK14_BATDL</name>
<dbReference type="VEuPathDB" id="FungiDB:BDEG_23794"/>
<dbReference type="PANTHER" id="PTHR10687:SF2">
    <property type="entry name" value="SECRETORY CARRIER-ASSOCIATED MEMBRANE PROTEIN"/>
    <property type="match status" value="1"/>
</dbReference>
<dbReference type="Pfam" id="PF04144">
    <property type="entry name" value="SCAMP"/>
    <property type="match status" value="1"/>
</dbReference>
<keyword evidence="4 5" id="KW-0472">Membrane</keyword>
<dbReference type="PANTHER" id="PTHR10687">
    <property type="entry name" value="SECRETORY CARRIER-ASSOCIATED MEMBRANE PROTEIN SCAMP"/>
    <property type="match status" value="1"/>
</dbReference>
<evidence type="ECO:0000313" key="6">
    <source>
        <dbReference type="EMBL" id="OAJ40014.1"/>
    </source>
</evidence>
<dbReference type="OrthoDB" id="242866at2759"/>
<dbReference type="GO" id="GO:0015031">
    <property type="term" value="P:protein transport"/>
    <property type="evidence" value="ECO:0007669"/>
    <property type="project" value="InterPro"/>
</dbReference>
<reference evidence="6 7" key="1">
    <citation type="submission" date="2006-10" db="EMBL/GenBank/DDBJ databases">
        <title>The Genome Sequence of Batrachochytrium dendrobatidis JEL423.</title>
        <authorList>
            <consortium name="The Broad Institute Genome Sequencing Platform"/>
            <person name="Birren B."/>
            <person name="Lander E."/>
            <person name="Galagan J."/>
            <person name="Cuomo C."/>
            <person name="Devon K."/>
            <person name="Jaffe D."/>
            <person name="Butler J."/>
            <person name="Alvarez P."/>
            <person name="Gnerre S."/>
            <person name="Grabherr M."/>
            <person name="Kleber M."/>
            <person name="Mauceli E."/>
            <person name="Brockman W."/>
            <person name="Young S."/>
            <person name="LaButti K."/>
            <person name="Sykes S."/>
            <person name="DeCaprio D."/>
            <person name="Crawford M."/>
            <person name="Koehrsen M."/>
            <person name="Engels R."/>
            <person name="Montgomery P."/>
            <person name="Pearson M."/>
            <person name="Howarth C."/>
            <person name="Larson L."/>
            <person name="White J."/>
            <person name="O'Leary S."/>
            <person name="Kodira C."/>
            <person name="Zeng Q."/>
            <person name="Yandava C."/>
            <person name="Alvarado L."/>
            <person name="Longcore J."/>
            <person name="James T."/>
        </authorList>
    </citation>
    <scope>NUCLEOTIDE SEQUENCE [LARGE SCALE GENOMIC DNA]</scope>
    <source>
        <strain evidence="6 7">JEL423</strain>
    </source>
</reference>
<protein>
    <recommendedName>
        <fullName evidence="8">Secretory carrier-associated membrane protein</fullName>
    </recommendedName>
</protein>
<sequence>MAGYASNSIWGDAPAASDSIAMTNSGTQDNSHHMYSTGYSTQPAFAAPQGRSAREIELDTREAELRLREAKLAIRERDAGDYHPPNWPPIRPMVYHDIENDIPKSGQWIVKRLFTAWYLATLCFFLNFIAAFSLLITKAEVAGATFGISLLIMCIGIPMSFVFWYRSIYFGVKHDRSINFMFFFFNYGVHLIAMVVLCVGIPGWGGAGYIYMFSQFSSNLGSAICCLISSAMMSFQVLFGIWQMKSAHSYFRSKGLTTDQARDQAVQGVANSKVGQDIGKEIGKQAIKQAVVGAK</sequence>
<evidence type="ECO:0000313" key="7">
    <source>
        <dbReference type="Proteomes" id="UP000077115"/>
    </source>
</evidence>
<dbReference type="EMBL" id="DS022303">
    <property type="protein sequence ID" value="OAJ40014.1"/>
    <property type="molecule type" value="Genomic_DNA"/>
</dbReference>
<evidence type="ECO:0000256" key="1">
    <source>
        <dbReference type="ARBA" id="ARBA00004141"/>
    </source>
</evidence>
<feature type="transmembrane region" description="Helical" evidence="5">
    <location>
        <begin position="114"/>
        <end position="136"/>
    </location>
</feature>
<dbReference type="Proteomes" id="UP000077115">
    <property type="component" value="Unassembled WGS sequence"/>
</dbReference>
<dbReference type="GO" id="GO:0055038">
    <property type="term" value="C:recycling endosome membrane"/>
    <property type="evidence" value="ECO:0007669"/>
    <property type="project" value="TreeGrafter"/>
</dbReference>
<dbReference type="GO" id="GO:0032588">
    <property type="term" value="C:trans-Golgi network membrane"/>
    <property type="evidence" value="ECO:0007669"/>
    <property type="project" value="TreeGrafter"/>
</dbReference>
<feature type="transmembrane region" description="Helical" evidence="5">
    <location>
        <begin position="216"/>
        <end position="242"/>
    </location>
</feature>
<evidence type="ECO:0000256" key="4">
    <source>
        <dbReference type="ARBA" id="ARBA00023136"/>
    </source>
</evidence>
<organism evidence="6 7">
    <name type="scientific">Batrachochytrium dendrobatidis (strain JEL423)</name>
    <dbReference type="NCBI Taxonomy" id="403673"/>
    <lineage>
        <taxon>Eukaryota</taxon>
        <taxon>Fungi</taxon>
        <taxon>Fungi incertae sedis</taxon>
        <taxon>Chytridiomycota</taxon>
        <taxon>Chytridiomycota incertae sedis</taxon>
        <taxon>Chytridiomycetes</taxon>
        <taxon>Rhizophydiales</taxon>
        <taxon>Rhizophydiales incertae sedis</taxon>
        <taxon>Batrachochytrium</taxon>
    </lineage>
</organism>
<dbReference type="eggNOG" id="KOG3088">
    <property type="taxonomic scope" value="Eukaryota"/>
</dbReference>
<reference evidence="6 7" key="2">
    <citation type="submission" date="2016-05" db="EMBL/GenBank/DDBJ databases">
        <title>Lineage-specific infection strategies underlie the spectrum of fungal disease in amphibians.</title>
        <authorList>
            <person name="Cuomo C.A."/>
            <person name="Farrer R.A."/>
            <person name="James T."/>
            <person name="Longcore J."/>
            <person name="Birren B."/>
        </authorList>
    </citation>
    <scope>NUCLEOTIDE SEQUENCE [LARGE SCALE GENOMIC DNA]</scope>
    <source>
        <strain evidence="6 7">JEL423</strain>
    </source>
</reference>
<keyword evidence="2 5" id="KW-0812">Transmembrane</keyword>
<accession>A0A177WK14</accession>